<feature type="transmembrane region" description="Helical" evidence="9">
    <location>
        <begin position="155"/>
        <end position="174"/>
    </location>
</feature>
<keyword evidence="7 9" id="KW-0472">Membrane</keyword>
<gene>
    <name evidence="10" type="ORF">GCM10023200_53030</name>
</gene>
<feature type="transmembrane region" description="Helical" evidence="9">
    <location>
        <begin position="123"/>
        <end position="143"/>
    </location>
</feature>
<dbReference type="RefSeq" id="WP_345423138.1">
    <property type="nucleotide sequence ID" value="NZ_BAABHO010000062.1"/>
</dbReference>
<feature type="transmembrane region" description="Helical" evidence="9">
    <location>
        <begin position="72"/>
        <end position="93"/>
    </location>
</feature>
<keyword evidence="11" id="KW-1185">Reference proteome</keyword>
<keyword evidence="5 9" id="KW-0812">Transmembrane</keyword>
<keyword evidence="4" id="KW-0808">Transferase</keyword>
<evidence type="ECO:0000256" key="4">
    <source>
        <dbReference type="ARBA" id="ARBA00022679"/>
    </source>
</evidence>
<protein>
    <recommendedName>
        <fullName evidence="12">Glycosyltransferase RgtA/B/C/D-like domain-containing protein</fullName>
    </recommendedName>
</protein>
<dbReference type="EMBL" id="BAABHO010000062">
    <property type="protein sequence ID" value="GAA4808652.1"/>
    <property type="molecule type" value="Genomic_DNA"/>
</dbReference>
<evidence type="ECO:0000256" key="7">
    <source>
        <dbReference type="ARBA" id="ARBA00023136"/>
    </source>
</evidence>
<evidence type="ECO:0000256" key="6">
    <source>
        <dbReference type="ARBA" id="ARBA00022989"/>
    </source>
</evidence>
<name>A0ABP9CD48_9PSEU</name>
<evidence type="ECO:0000256" key="9">
    <source>
        <dbReference type="SAM" id="Phobius"/>
    </source>
</evidence>
<dbReference type="PANTHER" id="PTHR33908:SF11">
    <property type="entry name" value="MEMBRANE PROTEIN"/>
    <property type="match status" value="1"/>
</dbReference>
<dbReference type="Proteomes" id="UP001500928">
    <property type="component" value="Unassembled WGS sequence"/>
</dbReference>
<feature type="transmembrane region" description="Helical" evidence="9">
    <location>
        <begin position="369"/>
        <end position="388"/>
    </location>
</feature>
<dbReference type="InterPro" id="IPR050297">
    <property type="entry name" value="LipidA_mod_glycosyltrf_83"/>
</dbReference>
<sequence length="568" mass="60951">MPGRTFAPGAPPPPLGPREDEKKPWWKRQPKAPRPAPAPARPLRGAPAESGTTLISLSERGWTGWLTVGRTWPLTVAVALVAFLMRAIGLARANELFVDELLYAPIGNSVAQGHLPTFQDQPFFLHPIGSFLLDAAFIKLFGLGDLGPIDLVYGLRWLIAILGAVVVVLAFRLLLKVVPLPIALGGAAVLAFDPFVLRSDSRVMLETPGTMWTLGAWLLLLGVLTNPASEPVRRWREVGVGVVFGFALVTKDMTVIQILVPLVAAIFWRRTLSAAQVGRITVGALLPYTIFVVVVAANGQLGEWLTQKTSGVRRMIGLDQVTGFNSVQVSLVDRLIAEVARFGTSYVLLGLCLVAGIGTVFARPTGRRLMGLIGVSTGLFGVYAFSAGALEEQFGYYTIVISVVVSATAIAEIRDRRPALHRPLMVAASVFIVATVVLGVSARLTVDDGMPQARAFIETQLPPDARVAVTGPVGDFAFLPREGWGQWADLQSMRDNGAQYVLTQNRILEQGYGAAAPQTLVWLQQHAQPVFVAHGPTGGDTTVWRLDPAEVDAGLARGENVAPLPDVG</sequence>
<comment type="subcellular location">
    <subcellularLocation>
        <location evidence="1">Cell membrane</location>
        <topology evidence="1">Multi-pass membrane protein</topology>
    </subcellularLocation>
</comment>
<evidence type="ECO:0000256" key="8">
    <source>
        <dbReference type="SAM" id="MobiDB-lite"/>
    </source>
</evidence>
<keyword evidence="3" id="KW-0328">Glycosyltransferase</keyword>
<evidence type="ECO:0000313" key="11">
    <source>
        <dbReference type="Proteomes" id="UP001500928"/>
    </source>
</evidence>
<evidence type="ECO:0000313" key="10">
    <source>
        <dbReference type="EMBL" id="GAA4808652.1"/>
    </source>
</evidence>
<feature type="transmembrane region" description="Helical" evidence="9">
    <location>
        <begin position="394"/>
        <end position="411"/>
    </location>
</feature>
<accession>A0ABP9CD48</accession>
<keyword evidence="2" id="KW-1003">Cell membrane</keyword>
<proteinExistence type="predicted"/>
<feature type="transmembrane region" description="Helical" evidence="9">
    <location>
        <begin position="209"/>
        <end position="228"/>
    </location>
</feature>
<feature type="transmembrane region" description="Helical" evidence="9">
    <location>
        <begin position="240"/>
        <end position="268"/>
    </location>
</feature>
<keyword evidence="6 9" id="KW-1133">Transmembrane helix</keyword>
<evidence type="ECO:0000256" key="2">
    <source>
        <dbReference type="ARBA" id="ARBA00022475"/>
    </source>
</evidence>
<reference evidence="11" key="1">
    <citation type="journal article" date="2019" name="Int. J. Syst. Evol. Microbiol.">
        <title>The Global Catalogue of Microorganisms (GCM) 10K type strain sequencing project: providing services to taxonomists for standard genome sequencing and annotation.</title>
        <authorList>
            <consortium name="The Broad Institute Genomics Platform"/>
            <consortium name="The Broad Institute Genome Sequencing Center for Infectious Disease"/>
            <person name="Wu L."/>
            <person name="Ma J."/>
        </authorList>
    </citation>
    <scope>NUCLEOTIDE SEQUENCE [LARGE SCALE GENOMIC DNA]</scope>
    <source>
        <strain evidence="11">JCM 17979</strain>
    </source>
</reference>
<feature type="region of interest" description="Disordered" evidence="8">
    <location>
        <begin position="1"/>
        <end position="50"/>
    </location>
</feature>
<evidence type="ECO:0008006" key="12">
    <source>
        <dbReference type="Google" id="ProtNLM"/>
    </source>
</evidence>
<organism evidence="10 11">
    <name type="scientific">Actinomycetospora chlora</name>
    <dbReference type="NCBI Taxonomy" id="663608"/>
    <lineage>
        <taxon>Bacteria</taxon>
        <taxon>Bacillati</taxon>
        <taxon>Actinomycetota</taxon>
        <taxon>Actinomycetes</taxon>
        <taxon>Pseudonocardiales</taxon>
        <taxon>Pseudonocardiaceae</taxon>
        <taxon>Actinomycetospora</taxon>
    </lineage>
</organism>
<dbReference type="PANTHER" id="PTHR33908">
    <property type="entry name" value="MANNOSYLTRANSFERASE YKCB-RELATED"/>
    <property type="match status" value="1"/>
</dbReference>
<comment type="caution">
    <text evidence="10">The sequence shown here is derived from an EMBL/GenBank/DDBJ whole genome shotgun (WGS) entry which is preliminary data.</text>
</comment>
<feature type="transmembrane region" description="Helical" evidence="9">
    <location>
        <begin position="280"/>
        <end position="301"/>
    </location>
</feature>
<evidence type="ECO:0000256" key="3">
    <source>
        <dbReference type="ARBA" id="ARBA00022676"/>
    </source>
</evidence>
<feature type="transmembrane region" description="Helical" evidence="9">
    <location>
        <begin position="180"/>
        <end position="197"/>
    </location>
</feature>
<evidence type="ECO:0000256" key="5">
    <source>
        <dbReference type="ARBA" id="ARBA00022692"/>
    </source>
</evidence>
<feature type="transmembrane region" description="Helical" evidence="9">
    <location>
        <begin position="343"/>
        <end position="362"/>
    </location>
</feature>
<evidence type="ECO:0000256" key="1">
    <source>
        <dbReference type="ARBA" id="ARBA00004651"/>
    </source>
</evidence>
<feature type="transmembrane region" description="Helical" evidence="9">
    <location>
        <begin position="423"/>
        <end position="444"/>
    </location>
</feature>